<accession>A0ABQ0LAH2</accession>
<feature type="compositionally biased region" description="Low complexity" evidence="1">
    <location>
        <begin position="305"/>
        <end position="320"/>
    </location>
</feature>
<feature type="region of interest" description="Disordered" evidence="1">
    <location>
        <begin position="64"/>
        <end position="202"/>
    </location>
</feature>
<name>A0ABQ0LAH2_MYCCL</name>
<feature type="compositionally biased region" description="Basic residues" evidence="1">
    <location>
        <begin position="604"/>
        <end position="614"/>
    </location>
</feature>
<proteinExistence type="predicted"/>
<gene>
    <name evidence="2" type="ORF">MCHLO_05405</name>
</gene>
<feature type="region of interest" description="Disordered" evidence="1">
    <location>
        <begin position="484"/>
        <end position="527"/>
    </location>
</feature>
<dbReference type="EMBL" id="DF844096">
    <property type="protein sequence ID" value="GAT47967.1"/>
    <property type="molecule type" value="Genomic_DNA"/>
</dbReference>
<evidence type="ECO:0000313" key="2">
    <source>
        <dbReference type="EMBL" id="GAT47967.1"/>
    </source>
</evidence>
<feature type="compositionally biased region" description="Low complexity" evidence="1">
    <location>
        <begin position="376"/>
        <end position="398"/>
    </location>
</feature>
<feature type="compositionally biased region" description="Low complexity" evidence="1">
    <location>
        <begin position="176"/>
        <end position="202"/>
    </location>
</feature>
<evidence type="ECO:0000313" key="3">
    <source>
        <dbReference type="Proteomes" id="UP000815677"/>
    </source>
</evidence>
<feature type="compositionally biased region" description="Low complexity" evidence="1">
    <location>
        <begin position="152"/>
        <end position="165"/>
    </location>
</feature>
<reference evidence="2" key="1">
    <citation type="submission" date="2014-09" db="EMBL/GenBank/DDBJ databases">
        <title>Genome sequence of the luminous mushroom Mycena chlorophos for searching fungal bioluminescence genes.</title>
        <authorList>
            <person name="Tanaka Y."/>
            <person name="Kasuga D."/>
            <person name="Oba Y."/>
            <person name="Hase S."/>
            <person name="Sato K."/>
            <person name="Oba Y."/>
            <person name="Sakakibara Y."/>
        </authorList>
    </citation>
    <scope>NUCLEOTIDE SEQUENCE</scope>
</reference>
<dbReference type="Proteomes" id="UP000815677">
    <property type="component" value="Unassembled WGS sequence"/>
</dbReference>
<organism evidence="2 3">
    <name type="scientific">Mycena chlorophos</name>
    <name type="common">Agaric fungus</name>
    <name type="synonym">Agaricus chlorophos</name>
    <dbReference type="NCBI Taxonomy" id="658473"/>
    <lineage>
        <taxon>Eukaryota</taxon>
        <taxon>Fungi</taxon>
        <taxon>Dikarya</taxon>
        <taxon>Basidiomycota</taxon>
        <taxon>Agaricomycotina</taxon>
        <taxon>Agaricomycetes</taxon>
        <taxon>Agaricomycetidae</taxon>
        <taxon>Agaricales</taxon>
        <taxon>Marasmiineae</taxon>
        <taxon>Mycenaceae</taxon>
        <taxon>Mycena</taxon>
    </lineage>
</organism>
<feature type="region of interest" description="Disordered" evidence="1">
    <location>
        <begin position="349"/>
        <end position="421"/>
    </location>
</feature>
<feature type="compositionally biased region" description="Basic residues" evidence="1">
    <location>
        <begin position="490"/>
        <end position="499"/>
    </location>
</feature>
<feature type="region of interest" description="Disordered" evidence="1">
    <location>
        <begin position="283"/>
        <end position="337"/>
    </location>
</feature>
<feature type="compositionally biased region" description="Polar residues" evidence="1">
    <location>
        <begin position="514"/>
        <end position="523"/>
    </location>
</feature>
<evidence type="ECO:0008006" key="4">
    <source>
        <dbReference type="Google" id="ProtNLM"/>
    </source>
</evidence>
<feature type="compositionally biased region" description="Acidic residues" evidence="1">
    <location>
        <begin position="77"/>
        <end position="86"/>
    </location>
</feature>
<protein>
    <recommendedName>
        <fullName evidence="4">F-box domain-containing protein</fullName>
    </recommendedName>
</protein>
<feature type="compositionally biased region" description="Polar residues" evidence="1">
    <location>
        <begin position="142"/>
        <end position="151"/>
    </location>
</feature>
<sequence length="1123" mass="121077">MRGSRHPAQVSGARGAEQEIILDVKAKRVTSKWQTSIRVFTACASCFSTTTTTMFSTLSNFLPSALHSSPHKADEIRPDDDDDDDNKSDANPDDTGVLKKKKDKSPNETFIFVRPPPAKTNHPLNLQVQLIPPNSRGPSGLANASRQSLDLSSTSTATSVPSSPSNEGYEDGAPLSRTSSTASSTHSRSSSASTYSAASTSSSASSRRMIVPLYNLQAHNVMTNTIVDAGTDAKIAKFSKRGIEMLELAVLEPVEVYAGGGAPVGPDAPAGSAFSNKTIGARPSMNLQVPAGNGSRPVTPDPTNSSQASLTSSSAQSHGSNDQPPSPGGPHSTPQKKGVFGKLFKRKEDKEAAGMLTPPAKILGHSRSRSGLSEGTPATAPTAVPPRTSISSIQRSSIDLGSPDLHQTPTQASTATATAGHGPILGVVPSVSAPTHPPKGRPGLYVWVVKRWLKGDGGGLLSVAKGMVKGHQEGHDVAHEVEVRFEWKRGKSKGKKNKKHGEPSESGHAAPRRQGSTTNMSTGSKRHSLNVSVISRQSSFSGVSVSEEGVVDNAAPTSKAARRRSLALSTKEDAESGDESDPEDSETPWSCTVKVRRLAGAGHARSRSHLSFHSHSREPTANIDEADVTGKKEVLKIKVGTLSPTPHHPKVVAMLKVPFPLPDVNVEGMKAEKREAAGPGGSLQGPPRGPAHTLTLTAEEIKDVVCSTGLWLVVREGFGGVGKLLPPELIELIVDKLRHDNITLKSCSLAASIFREPCQRRLLHALNLCTTAVYRRQPYSVVSARLDESPHLASYVTKVVVYLPATDVEWERNRDIAKSVFRRLDHIRDATIQGNYSHQARYESLSVEVVDWTISTLRLHTVLDHLRLWSIERLPFSVLAGALAAAPSISFRDVRLLDEDPLENLDSKLQPGEGGRVSLDRLAIWHSPMVNALLLRPACAVYTDTLRALILCEEYLISNRETMFALCFTTARRLEHLDLEFATRIRQESNINLPNYLPRLRSLVVRFSNNSLSTWVTPTFLLKLVSHETSPALKSLTLCVSTLIAADSDEEEKSTYILSDSITKLDRILGLHCTPVAVRFSLSSVMLLLGYGQKQEIRNAAFACALRGAMPHAEGRCLLEVES</sequence>
<keyword evidence="3" id="KW-1185">Reference proteome</keyword>
<evidence type="ECO:0000256" key="1">
    <source>
        <dbReference type="SAM" id="MobiDB-lite"/>
    </source>
</evidence>
<feature type="compositionally biased region" description="Acidic residues" evidence="1">
    <location>
        <begin position="575"/>
        <end position="586"/>
    </location>
</feature>
<feature type="compositionally biased region" description="Low complexity" evidence="1">
    <location>
        <begin position="406"/>
        <end position="421"/>
    </location>
</feature>
<feature type="region of interest" description="Disordered" evidence="1">
    <location>
        <begin position="542"/>
        <end position="627"/>
    </location>
</feature>